<dbReference type="KEGG" id="fra:Francci3_0400"/>
<evidence type="ECO:0000313" key="5">
    <source>
        <dbReference type="Proteomes" id="UP000001937"/>
    </source>
</evidence>
<accession>A0A1X1PR19</accession>
<dbReference type="RefSeq" id="WP_011434865.1">
    <property type="nucleotide sequence ID" value="NZ_MSEA01000593.1"/>
</dbReference>
<feature type="compositionally biased region" description="Low complexity" evidence="2">
    <location>
        <begin position="144"/>
        <end position="155"/>
    </location>
</feature>
<dbReference type="OrthoDB" id="3215042at2"/>
<keyword evidence="1" id="KW-0723">Serine/threonine-protein kinase</keyword>
<keyword evidence="4" id="KW-0418">Kinase</keyword>
<name>A0A1X1PR19_FRACC</name>
<proteinExistence type="predicted"/>
<dbReference type="STRING" id="106370.Francci3_0400"/>
<dbReference type="HOGENOM" id="CLU_090336_0_0_11"/>
<dbReference type="Proteomes" id="UP000001937">
    <property type="component" value="Chromosome"/>
</dbReference>
<dbReference type="Pfam" id="PF13581">
    <property type="entry name" value="HATPase_c_2"/>
    <property type="match status" value="1"/>
</dbReference>
<dbReference type="PANTHER" id="PTHR35526:SF3">
    <property type="entry name" value="ANTI-SIGMA-F FACTOR RSBW"/>
    <property type="match status" value="1"/>
</dbReference>
<dbReference type="InterPro" id="IPR003594">
    <property type="entry name" value="HATPase_dom"/>
</dbReference>
<feature type="region of interest" description="Disordered" evidence="2">
    <location>
        <begin position="133"/>
        <end position="165"/>
    </location>
</feature>
<evidence type="ECO:0000256" key="1">
    <source>
        <dbReference type="ARBA" id="ARBA00022527"/>
    </source>
</evidence>
<dbReference type="InterPro" id="IPR036890">
    <property type="entry name" value="HATPase_C_sf"/>
</dbReference>
<dbReference type="InterPro" id="IPR050267">
    <property type="entry name" value="Anti-sigma-factor_SerPK"/>
</dbReference>
<dbReference type="EMBL" id="CP000249">
    <property type="protein sequence ID" value="ABD09787.1"/>
    <property type="molecule type" value="Genomic_DNA"/>
</dbReference>
<feature type="domain" description="Histidine kinase/HSP90-like ATPase" evidence="3">
    <location>
        <begin position="16"/>
        <end position="130"/>
    </location>
</feature>
<evidence type="ECO:0000259" key="3">
    <source>
        <dbReference type="Pfam" id="PF13581"/>
    </source>
</evidence>
<evidence type="ECO:0000313" key="4">
    <source>
        <dbReference type="EMBL" id="ABD09787.1"/>
    </source>
</evidence>
<reference evidence="4 5" key="1">
    <citation type="journal article" date="2007" name="Genome Res.">
        <title>Genome characteristics of facultatively symbiotic Frankia sp. strains reflect host range and host plant biogeography.</title>
        <authorList>
            <person name="Normand P."/>
            <person name="Lapierre P."/>
            <person name="Tisa L.S."/>
            <person name="Gogarten J.P."/>
            <person name="Alloisio N."/>
            <person name="Bagnarol E."/>
            <person name="Bassi C.A."/>
            <person name="Berry A.M."/>
            <person name="Bickhart D.M."/>
            <person name="Choisne N."/>
            <person name="Couloux A."/>
            <person name="Cournoyer B."/>
            <person name="Cruveiller S."/>
            <person name="Daubin V."/>
            <person name="Demange N."/>
            <person name="Francino M.P."/>
            <person name="Goltsman E."/>
            <person name="Huang Y."/>
            <person name="Kopp O.R."/>
            <person name="Labarre L."/>
            <person name="Lapidus A."/>
            <person name="Lavire C."/>
            <person name="Marechal J."/>
            <person name="Martinez M."/>
            <person name="Mastronunzio J.E."/>
            <person name="Mullin B.C."/>
            <person name="Niemann J."/>
            <person name="Pujic P."/>
            <person name="Rawnsley T."/>
            <person name="Rouy Z."/>
            <person name="Schenowitz C."/>
            <person name="Sellstedt A."/>
            <person name="Tavares F."/>
            <person name="Tomkins J.P."/>
            <person name="Vallenet D."/>
            <person name="Valverde C."/>
            <person name="Wall L.G."/>
            <person name="Wang Y."/>
            <person name="Medigue C."/>
            <person name="Benson D.R."/>
        </authorList>
    </citation>
    <scope>NUCLEOTIDE SEQUENCE [LARGE SCALE GENOMIC DNA]</scope>
    <source>
        <strain evidence="5">DSM 45818 / CECT 9043 / CcI3</strain>
    </source>
</reference>
<protein>
    <submittedName>
        <fullName evidence="4">Signal transduction histidine kinase</fullName>
    </submittedName>
</protein>
<dbReference type="PANTHER" id="PTHR35526">
    <property type="entry name" value="ANTI-SIGMA-F FACTOR RSBW-RELATED"/>
    <property type="match status" value="1"/>
</dbReference>
<keyword evidence="4" id="KW-0808">Transferase</keyword>
<dbReference type="CDD" id="cd16936">
    <property type="entry name" value="HATPase_RsbW-like"/>
    <property type="match status" value="1"/>
</dbReference>
<dbReference type="SUPFAM" id="SSF55874">
    <property type="entry name" value="ATPase domain of HSP90 chaperone/DNA topoisomerase II/histidine kinase"/>
    <property type="match status" value="1"/>
</dbReference>
<sequence length="203" mass="22016">MTGDSSPVIRVAVAHFPPTAAAVPDVRTSTACTLREWSVDSDTVNTVELVVCELTSNAVKASRPEDVVAIRLTATGEYVLVEVRDGNDTAPRIKSPDLFSEDGRGLLMVDALSRRWSWWRVKTGGKVVWAEIPGGLQATPPPTQAATPMPTRTPRVGPQPTAPVVYRTDPETLRRVADALRALDPWHRTPSGRSLPEAVPHRA</sequence>
<evidence type="ECO:0000256" key="2">
    <source>
        <dbReference type="SAM" id="MobiDB-lite"/>
    </source>
</evidence>
<dbReference type="AlphaFoldDB" id="A0A1X1PR19"/>
<gene>
    <name evidence="4" type="ordered locus">Francci3_0400</name>
</gene>
<dbReference type="GO" id="GO:0004674">
    <property type="term" value="F:protein serine/threonine kinase activity"/>
    <property type="evidence" value="ECO:0007669"/>
    <property type="project" value="UniProtKB-KW"/>
</dbReference>
<organism evidence="4 5">
    <name type="scientific">Frankia casuarinae (strain DSM 45818 / CECT 9043 / HFP020203 / CcI3)</name>
    <dbReference type="NCBI Taxonomy" id="106370"/>
    <lineage>
        <taxon>Bacteria</taxon>
        <taxon>Bacillati</taxon>
        <taxon>Actinomycetota</taxon>
        <taxon>Actinomycetes</taxon>
        <taxon>Frankiales</taxon>
        <taxon>Frankiaceae</taxon>
        <taxon>Frankia</taxon>
    </lineage>
</organism>
<accession>Q2JG05</accession>
<keyword evidence="5" id="KW-1185">Reference proteome</keyword>
<dbReference type="Gene3D" id="3.30.565.10">
    <property type="entry name" value="Histidine kinase-like ATPase, C-terminal domain"/>
    <property type="match status" value="1"/>
</dbReference>